<evidence type="ECO:0008006" key="4">
    <source>
        <dbReference type="Google" id="ProtNLM"/>
    </source>
</evidence>
<accession>A0ABV9Q036</accession>
<dbReference type="RefSeq" id="WP_380025050.1">
    <property type="nucleotide sequence ID" value="NZ_JBHSHC010000050.1"/>
</dbReference>
<sequence>MKKNRKRFYQWLFSFTTLFLLLSLLAMWTSPPRLDQISTGGAMNSDLTMGTAMMKHLFSAQMNFVDWFTPMSNMMATMKGVMATDLLYDALNFVLTVLLIVFTALLIGGSIILGMLWT</sequence>
<proteinExistence type="predicted"/>
<feature type="transmembrane region" description="Helical" evidence="1">
    <location>
        <begin position="90"/>
        <end position="117"/>
    </location>
</feature>
<comment type="caution">
    <text evidence="2">The sequence shown here is derived from an EMBL/GenBank/DDBJ whole genome shotgun (WGS) entry which is preliminary data.</text>
</comment>
<evidence type="ECO:0000313" key="2">
    <source>
        <dbReference type="EMBL" id="MFC4767139.1"/>
    </source>
</evidence>
<keyword evidence="1" id="KW-1133">Transmembrane helix</keyword>
<protein>
    <recommendedName>
        <fullName evidence="4">ABC transporter permease</fullName>
    </recommendedName>
</protein>
<name>A0ABV9Q036_9BACL</name>
<keyword evidence="1" id="KW-0472">Membrane</keyword>
<reference evidence="3" key="1">
    <citation type="journal article" date="2019" name="Int. J. Syst. Evol. Microbiol.">
        <title>The Global Catalogue of Microorganisms (GCM) 10K type strain sequencing project: providing services to taxonomists for standard genome sequencing and annotation.</title>
        <authorList>
            <consortium name="The Broad Institute Genomics Platform"/>
            <consortium name="The Broad Institute Genome Sequencing Center for Infectious Disease"/>
            <person name="Wu L."/>
            <person name="Ma J."/>
        </authorList>
    </citation>
    <scope>NUCLEOTIDE SEQUENCE [LARGE SCALE GENOMIC DNA]</scope>
    <source>
        <strain evidence="3">WYCCWR 12678</strain>
    </source>
</reference>
<evidence type="ECO:0000313" key="3">
    <source>
        <dbReference type="Proteomes" id="UP001596002"/>
    </source>
</evidence>
<keyword evidence="3" id="KW-1185">Reference proteome</keyword>
<organism evidence="2 3">
    <name type="scientific">Effusibacillus consociatus</name>
    <dbReference type="NCBI Taxonomy" id="1117041"/>
    <lineage>
        <taxon>Bacteria</taxon>
        <taxon>Bacillati</taxon>
        <taxon>Bacillota</taxon>
        <taxon>Bacilli</taxon>
        <taxon>Bacillales</taxon>
        <taxon>Alicyclobacillaceae</taxon>
        <taxon>Effusibacillus</taxon>
    </lineage>
</organism>
<evidence type="ECO:0000256" key="1">
    <source>
        <dbReference type="SAM" id="Phobius"/>
    </source>
</evidence>
<gene>
    <name evidence="2" type="ORF">ACFO8Q_07150</name>
</gene>
<dbReference type="EMBL" id="JBHSHC010000050">
    <property type="protein sequence ID" value="MFC4767139.1"/>
    <property type="molecule type" value="Genomic_DNA"/>
</dbReference>
<dbReference type="Proteomes" id="UP001596002">
    <property type="component" value="Unassembled WGS sequence"/>
</dbReference>
<keyword evidence="1" id="KW-0812">Transmembrane</keyword>